<dbReference type="InterPro" id="IPR053090">
    <property type="entry name" value="Centromere_KNL-2_homolog"/>
</dbReference>
<protein>
    <submittedName>
        <fullName evidence="3">Protein EMBRYO DEFECTIVE</fullName>
    </submittedName>
</protein>
<dbReference type="InterPro" id="IPR015216">
    <property type="entry name" value="SANTA"/>
</dbReference>
<dbReference type="EMBL" id="JBANAX010000311">
    <property type="protein sequence ID" value="KAL1214519.1"/>
    <property type="molecule type" value="Genomic_DNA"/>
</dbReference>
<feature type="compositionally biased region" description="Polar residues" evidence="1">
    <location>
        <begin position="22"/>
        <end position="50"/>
    </location>
</feature>
<evidence type="ECO:0000259" key="2">
    <source>
        <dbReference type="Pfam" id="PF09133"/>
    </source>
</evidence>
<dbReference type="PANTHER" id="PTHR35311">
    <property type="entry name" value="KINETOCHORE-ASSOCIATED PROTEIN KNL-2 HOMOLOG"/>
    <property type="match status" value="1"/>
</dbReference>
<proteinExistence type="predicted"/>
<dbReference type="PANTHER" id="PTHR35311:SF1">
    <property type="entry name" value="PROTEIN EMBRYO DEFECTIVE 1674"/>
    <property type="match status" value="1"/>
</dbReference>
<dbReference type="AlphaFoldDB" id="A0ABD1B6V2"/>
<evidence type="ECO:0000256" key="1">
    <source>
        <dbReference type="SAM" id="MobiDB-lite"/>
    </source>
</evidence>
<feature type="region of interest" description="Disordered" evidence="1">
    <location>
        <begin position="1"/>
        <end position="50"/>
    </location>
</feature>
<accession>A0ABD1B6V2</accession>
<evidence type="ECO:0000313" key="4">
    <source>
        <dbReference type="Proteomes" id="UP001558713"/>
    </source>
</evidence>
<dbReference type="Pfam" id="PF09133">
    <property type="entry name" value="SANTA"/>
    <property type="match status" value="1"/>
</dbReference>
<gene>
    <name evidence="3" type="ORF">V5N11_000291</name>
</gene>
<dbReference type="Proteomes" id="UP001558713">
    <property type="component" value="Unassembled WGS sequence"/>
</dbReference>
<sequence>MATKSKLQSLSAHRTSPRTRSKSLPESNPSPFTFSRASLKPNSSPGTNRTPFSLGAITPIGNLKSVTLSDWWLIKKGKEKTLCVSGFESKGGSEVRLFSSGTITKRHDSITLEAIDGITICINGFINRSRSLQNGITNEVCNRFLFGFPYDWNEEEEGFVEEKKKNVDVSFDDIPVNRLQDLCFLEGCLKDRILDDVVSSLRDLVCPKLDKKWEKSRIGGDESLDSGIVGVKTRGMRRRRQDDDVVSSLRDFGCPKVCEKSRIDYESLDPVVVGVKSFDNVVDSLRGFTSPKSDKKCEKSRMDDESLESEIVGVKTRGMLRRRQDEDSIGKIICGVMSKKRTMM</sequence>
<feature type="domain" description="SANTA" evidence="2">
    <location>
        <begin position="66"/>
        <end position="154"/>
    </location>
</feature>
<keyword evidence="4" id="KW-1185">Reference proteome</keyword>
<name>A0ABD1B6V2_CARAN</name>
<comment type="caution">
    <text evidence="3">The sequence shown here is derived from an EMBL/GenBank/DDBJ whole genome shotgun (WGS) entry which is preliminary data.</text>
</comment>
<organism evidence="3 4">
    <name type="scientific">Cardamine amara subsp. amara</name>
    <dbReference type="NCBI Taxonomy" id="228776"/>
    <lineage>
        <taxon>Eukaryota</taxon>
        <taxon>Viridiplantae</taxon>
        <taxon>Streptophyta</taxon>
        <taxon>Embryophyta</taxon>
        <taxon>Tracheophyta</taxon>
        <taxon>Spermatophyta</taxon>
        <taxon>Magnoliopsida</taxon>
        <taxon>eudicotyledons</taxon>
        <taxon>Gunneridae</taxon>
        <taxon>Pentapetalae</taxon>
        <taxon>rosids</taxon>
        <taxon>malvids</taxon>
        <taxon>Brassicales</taxon>
        <taxon>Brassicaceae</taxon>
        <taxon>Cardamineae</taxon>
        <taxon>Cardamine</taxon>
    </lineage>
</organism>
<evidence type="ECO:0000313" key="3">
    <source>
        <dbReference type="EMBL" id="KAL1214519.1"/>
    </source>
</evidence>
<feature type="compositionally biased region" description="Polar residues" evidence="1">
    <location>
        <begin position="1"/>
        <end position="14"/>
    </location>
</feature>
<reference evidence="3 4" key="1">
    <citation type="submission" date="2024-04" db="EMBL/GenBank/DDBJ databases">
        <title>Genome assembly C_amara_ONT_v2.</title>
        <authorList>
            <person name="Yant L."/>
            <person name="Moore C."/>
            <person name="Slenker M."/>
        </authorList>
    </citation>
    <scope>NUCLEOTIDE SEQUENCE [LARGE SCALE GENOMIC DNA]</scope>
    <source>
        <tissue evidence="3">Leaf</tissue>
    </source>
</reference>